<feature type="non-terminal residue" evidence="1">
    <location>
        <position position="101"/>
    </location>
</feature>
<dbReference type="EMBL" id="KL517516">
    <property type="protein sequence ID" value="KFO88519.1"/>
    <property type="molecule type" value="Genomic_DNA"/>
</dbReference>
<gene>
    <name evidence="1" type="ORF">N320_00451</name>
</gene>
<reference evidence="1 2" key="1">
    <citation type="submission" date="2014-04" db="EMBL/GenBank/DDBJ databases">
        <title>Genome evolution of avian class.</title>
        <authorList>
            <person name="Zhang G."/>
            <person name="Li C."/>
        </authorList>
    </citation>
    <scope>NUCLEOTIDE SEQUENCE [LARGE SCALE GENOMIC DNA]</scope>
    <source>
        <strain evidence="1">BGI_N320</strain>
    </source>
</reference>
<dbReference type="Proteomes" id="UP000054064">
    <property type="component" value="Unassembled WGS sequence"/>
</dbReference>
<keyword evidence="2" id="KW-1185">Reference proteome</keyword>
<sequence length="101" mass="11450">KDLILDESLQDLELYPELIQPSLSDVLQCKVLQEPSREWDGPSLLSSLLCHVHPNRREQCFLQSFISASAAVKINTAPGPDYLFQHCPMENYITSFNSLIC</sequence>
<feature type="non-terminal residue" evidence="1">
    <location>
        <position position="1"/>
    </location>
</feature>
<accession>A0A091GZE6</accession>
<proteinExistence type="predicted"/>
<dbReference type="AlphaFoldDB" id="A0A091GZE6"/>
<organism evidence="1 2">
    <name type="scientific">Buceros rhinoceros silvestris</name>
    <dbReference type="NCBI Taxonomy" id="175836"/>
    <lineage>
        <taxon>Eukaryota</taxon>
        <taxon>Metazoa</taxon>
        <taxon>Chordata</taxon>
        <taxon>Craniata</taxon>
        <taxon>Vertebrata</taxon>
        <taxon>Euteleostomi</taxon>
        <taxon>Archelosauria</taxon>
        <taxon>Archosauria</taxon>
        <taxon>Dinosauria</taxon>
        <taxon>Saurischia</taxon>
        <taxon>Theropoda</taxon>
        <taxon>Coelurosauria</taxon>
        <taxon>Aves</taxon>
        <taxon>Neognathae</taxon>
        <taxon>Neoaves</taxon>
        <taxon>Telluraves</taxon>
        <taxon>Coraciimorphae</taxon>
        <taxon>Bucerotiformes</taxon>
        <taxon>Bucerotidae</taxon>
        <taxon>Buceros</taxon>
    </lineage>
</organism>
<evidence type="ECO:0000313" key="1">
    <source>
        <dbReference type="EMBL" id="KFO88519.1"/>
    </source>
</evidence>
<evidence type="ECO:0000313" key="2">
    <source>
        <dbReference type="Proteomes" id="UP000054064"/>
    </source>
</evidence>
<protein>
    <submittedName>
        <fullName evidence="1">Uncharacterized protein</fullName>
    </submittedName>
</protein>
<name>A0A091GZE6_BUCRH</name>